<dbReference type="STRING" id="1798382.A3D77_06625"/>
<dbReference type="EMBL" id="MFJL01000024">
    <property type="protein sequence ID" value="OGG15493.1"/>
    <property type="molecule type" value="Genomic_DNA"/>
</dbReference>
<dbReference type="Proteomes" id="UP000176923">
    <property type="component" value="Unassembled WGS sequence"/>
</dbReference>
<dbReference type="InterPro" id="IPR036514">
    <property type="entry name" value="SGNH_hydro_sf"/>
</dbReference>
<dbReference type="InterPro" id="IPR001087">
    <property type="entry name" value="GDSL"/>
</dbReference>
<dbReference type="Gene3D" id="3.40.50.1110">
    <property type="entry name" value="SGNH hydrolase"/>
    <property type="match status" value="1"/>
</dbReference>
<sequence>MRFIFLLLSPFIVIILFFIFLPRPHFPESKIVSYGQESALKPTDGQMETKIRDMKKAQNILDKIDSDTIASNKRLAEFYARFHISPTPYEVIDNKEQITDNIQQNVLSASVEPTTYNLQPTSDTHIGEMEESPIRTTYVIALLGDSMTDTLNPYLNTFKKLLTDKYPKYSLPVLNFGQGSTDLESGLKRLTTASSYNGKYYPSVLSYKPDILVIESFAYNPWSNAETDLNRQWITYAKMIDVVKEKSPNTKILFAVNIGPNAYKFGDNSLNLSATQKKEKTDTIKKYLLNLIRFTESENLPLANAFTSSLDPGGNGQTVFISSSDYIHPSQKGAELFFEKVVDAIEKNKLLP</sequence>
<protein>
    <submittedName>
        <fullName evidence="1">Uncharacterized protein</fullName>
    </submittedName>
</protein>
<organism evidence="1 2">
    <name type="scientific">Candidatus Gottesmanbacteria bacterium RIFCSPHIGHO2_02_FULL_39_11</name>
    <dbReference type="NCBI Taxonomy" id="1798382"/>
    <lineage>
        <taxon>Bacteria</taxon>
        <taxon>Candidatus Gottesmaniibacteriota</taxon>
    </lineage>
</organism>
<comment type="caution">
    <text evidence="1">The sequence shown here is derived from an EMBL/GenBank/DDBJ whole genome shotgun (WGS) entry which is preliminary data.</text>
</comment>
<evidence type="ECO:0000313" key="1">
    <source>
        <dbReference type="EMBL" id="OGG15493.1"/>
    </source>
</evidence>
<proteinExistence type="predicted"/>
<dbReference type="AlphaFoldDB" id="A0A1F5ZSZ5"/>
<dbReference type="CDD" id="cd00229">
    <property type="entry name" value="SGNH_hydrolase"/>
    <property type="match status" value="1"/>
</dbReference>
<dbReference type="GO" id="GO:0016788">
    <property type="term" value="F:hydrolase activity, acting on ester bonds"/>
    <property type="evidence" value="ECO:0007669"/>
    <property type="project" value="InterPro"/>
</dbReference>
<reference evidence="1 2" key="1">
    <citation type="journal article" date="2016" name="Nat. Commun.">
        <title>Thousands of microbial genomes shed light on interconnected biogeochemical processes in an aquifer system.</title>
        <authorList>
            <person name="Anantharaman K."/>
            <person name="Brown C.T."/>
            <person name="Hug L.A."/>
            <person name="Sharon I."/>
            <person name="Castelle C.J."/>
            <person name="Probst A.J."/>
            <person name="Thomas B.C."/>
            <person name="Singh A."/>
            <person name="Wilkins M.J."/>
            <person name="Karaoz U."/>
            <person name="Brodie E.L."/>
            <person name="Williams K.H."/>
            <person name="Hubbard S.S."/>
            <person name="Banfield J.F."/>
        </authorList>
    </citation>
    <scope>NUCLEOTIDE SEQUENCE [LARGE SCALE GENOMIC DNA]</scope>
</reference>
<dbReference type="SUPFAM" id="SSF52266">
    <property type="entry name" value="SGNH hydrolase"/>
    <property type="match status" value="1"/>
</dbReference>
<dbReference type="Pfam" id="PF00657">
    <property type="entry name" value="Lipase_GDSL"/>
    <property type="match status" value="1"/>
</dbReference>
<gene>
    <name evidence="1" type="ORF">A3D77_06625</name>
</gene>
<name>A0A1F5ZSZ5_9BACT</name>
<accession>A0A1F5ZSZ5</accession>
<evidence type="ECO:0000313" key="2">
    <source>
        <dbReference type="Proteomes" id="UP000176923"/>
    </source>
</evidence>